<evidence type="ECO:0000313" key="8">
    <source>
        <dbReference type="Proteomes" id="UP001153269"/>
    </source>
</evidence>
<dbReference type="Gene3D" id="1.10.510.10">
    <property type="entry name" value="Transferase(Phosphotransferase) domain 1"/>
    <property type="match status" value="1"/>
</dbReference>
<sequence length="278" mass="31777">MMEVLSVLDPVKTNVVHVYENLQQRGQTCLVFEKLDGNLDELLSDGHNMPLSVSEIRPIAHQLLTTLEALRGLGVIHCDLKPDNVMLVHHQNQPFRIKLIVCGLSLRTSEVRHGMVMQPLGYRAPEVSLGLPISGAIDLWGLLSLLYLSDDLFNIHCQYQMMRSMVDVLGKPDDHLLNAGKYTRRFFKEKQPREISKWMNEEIQEPIEMIDQRAFVNLLKLLLQMDPELRITAAEALQHLFVTMRHIDEELDTSLYAYGAFNKVITCKTDDSKDDSVL</sequence>
<evidence type="ECO:0000256" key="1">
    <source>
        <dbReference type="ARBA" id="ARBA00022527"/>
    </source>
</evidence>
<accession>A0A9N7YBS7</accession>
<reference evidence="7" key="1">
    <citation type="submission" date="2020-03" db="EMBL/GenBank/DDBJ databases">
        <authorList>
            <person name="Weist P."/>
        </authorList>
    </citation>
    <scope>NUCLEOTIDE SEQUENCE</scope>
</reference>
<dbReference type="InterPro" id="IPR008271">
    <property type="entry name" value="Ser/Thr_kinase_AS"/>
</dbReference>
<protein>
    <recommendedName>
        <fullName evidence="6">Protein kinase domain-containing protein</fullName>
    </recommendedName>
</protein>
<dbReference type="EMBL" id="CADEAL010000824">
    <property type="protein sequence ID" value="CAB1425685.1"/>
    <property type="molecule type" value="Genomic_DNA"/>
</dbReference>
<keyword evidence="3" id="KW-0547">Nucleotide-binding</keyword>
<comment type="caution">
    <text evidence="7">The sequence shown here is derived from an EMBL/GenBank/DDBJ whole genome shotgun (WGS) entry which is preliminary data.</text>
</comment>
<feature type="domain" description="Protein kinase" evidence="6">
    <location>
        <begin position="1"/>
        <end position="242"/>
    </location>
</feature>
<dbReference type="InterPro" id="IPR000719">
    <property type="entry name" value="Prot_kinase_dom"/>
</dbReference>
<dbReference type="GO" id="GO:0005737">
    <property type="term" value="C:cytoplasm"/>
    <property type="evidence" value="ECO:0007669"/>
    <property type="project" value="TreeGrafter"/>
</dbReference>
<dbReference type="GO" id="GO:0003713">
    <property type="term" value="F:transcription coactivator activity"/>
    <property type="evidence" value="ECO:0007669"/>
    <property type="project" value="TreeGrafter"/>
</dbReference>
<dbReference type="Pfam" id="PF00069">
    <property type="entry name" value="Pkinase"/>
    <property type="match status" value="1"/>
</dbReference>
<dbReference type="GO" id="GO:0005524">
    <property type="term" value="F:ATP binding"/>
    <property type="evidence" value="ECO:0007669"/>
    <property type="project" value="UniProtKB-KW"/>
</dbReference>
<dbReference type="GO" id="GO:0045944">
    <property type="term" value="P:positive regulation of transcription by RNA polymerase II"/>
    <property type="evidence" value="ECO:0007669"/>
    <property type="project" value="TreeGrafter"/>
</dbReference>
<evidence type="ECO:0000256" key="3">
    <source>
        <dbReference type="ARBA" id="ARBA00022741"/>
    </source>
</evidence>
<proteinExistence type="predicted"/>
<dbReference type="SMART" id="SM00220">
    <property type="entry name" value="S_TKc"/>
    <property type="match status" value="1"/>
</dbReference>
<dbReference type="GO" id="GO:0007224">
    <property type="term" value="P:smoothened signaling pathway"/>
    <property type="evidence" value="ECO:0007669"/>
    <property type="project" value="TreeGrafter"/>
</dbReference>
<dbReference type="InterPro" id="IPR050494">
    <property type="entry name" value="Ser_Thr_dual-spec_kinase"/>
</dbReference>
<keyword evidence="4" id="KW-0418">Kinase</keyword>
<gene>
    <name evidence="7" type="ORF">PLEPLA_LOCUS13617</name>
</gene>
<organism evidence="7 8">
    <name type="scientific">Pleuronectes platessa</name>
    <name type="common">European plaice</name>
    <dbReference type="NCBI Taxonomy" id="8262"/>
    <lineage>
        <taxon>Eukaryota</taxon>
        <taxon>Metazoa</taxon>
        <taxon>Chordata</taxon>
        <taxon>Craniata</taxon>
        <taxon>Vertebrata</taxon>
        <taxon>Euteleostomi</taxon>
        <taxon>Actinopterygii</taxon>
        <taxon>Neopterygii</taxon>
        <taxon>Teleostei</taxon>
        <taxon>Neoteleostei</taxon>
        <taxon>Acanthomorphata</taxon>
        <taxon>Carangaria</taxon>
        <taxon>Pleuronectiformes</taxon>
        <taxon>Pleuronectoidei</taxon>
        <taxon>Pleuronectidae</taxon>
        <taxon>Pleuronectes</taxon>
    </lineage>
</organism>
<dbReference type="SUPFAM" id="SSF56112">
    <property type="entry name" value="Protein kinase-like (PK-like)"/>
    <property type="match status" value="1"/>
</dbReference>
<dbReference type="GO" id="GO:0003714">
    <property type="term" value="F:transcription corepressor activity"/>
    <property type="evidence" value="ECO:0007669"/>
    <property type="project" value="TreeGrafter"/>
</dbReference>
<evidence type="ECO:0000256" key="5">
    <source>
        <dbReference type="ARBA" id="ARBA00022840"/>
    </source>
</evidence>
<dbReference type="PROSITE" id="PS00108">
    <property type="entry name" value="PROTEIN_KINASE_ST"/>
    <property type="match status" value="1"/>
</dbReference>
<dbReference type="GO" id="GO:0042771">
    <property type="term" value="P:intrinsic apoptotic signaling pathway in response to DNA damage by p53 class mediator"/>
    <property type="evidence" value="ECO:0007669"/>
    <property type="project" value="TreeGrafter"/>
</dbReference>
<dbReference type="GO" id="GO:0046332">
    <property type="term" value="F:SMAD binding"/>
    <property type="evidence" value="ECO:0007669"/>
    <property type="project" value="TreeGrafter"/>
</dbReference>
<dbReference type="AlphaFoldDB" id="A0A9N7YBS7"/>
<keyword evidence="1" id="KW-0723">Serine/threonine-protein kinase</keyword>
<evidence type="ECO:0000256" key="2">
    <source>
        <dbReference type="ARBA" id="ARBA00022679"/>
    </source>
</evidence>
<name>A0A9N7YBS7_PLEPL</name>
<dbReference type="Proteomes" id="UP001153269">
    <property type="component" value="Unassembled WGS sequence"/>
</dbReference>
<dbReference type="PANTHER" id="PTHR24058">
    <property type="entry name" value="DUAL SPECIFICITY PROTEIN KINASE"/>
    <property type="match status" value="1"/>
</dbReference>
<evidence type="ECO:0000313" key="7">
    <source>
        <dbReference type="EMBL" id="CAB1425685.1"/>
    </source>
</evidence>
<keyword evidence="5" id="KW-0067">ATP-binding</keyword>
<keyword evidence="8" id="KW-1185">Reference proteome</keyword>
<dbReference type="PANTHER" id="PTHR24058:SF53">
    <property type="entry name" value="HOMEODOMAIN-INTERACTING PROTEIN KINASE 2"/>
    <property type="match status" value="1"/>
</dbReference>
<evidence type="ECO:0000259" key="6">
    <source>
        <dbReference type="PROSITE" id="PS50011"/>
    </source>
</evidence>
<dbReference type="PROSITE" id="PS50011">
    <property type="entry name" value="PROTEIN_KINASE_DOM"/>
    <property type="match status" value="1"/>
</dbReference>
<dbReference type="GO" id="GO:0004674">
    <property type="term" value="F:protein serine/threonine kinase activity"/>
    <property type="evidence" value="ECO:0007669"/>
    <property type="project" value="UniProtKB-KW"/>
</dbReference>
<keyword evidence="2" id="KW-0808">Transferase</keyword>
<dbReference type="GO" id="GO:0016605">
    <property type="term" value="C:PML body"/>
    <property type="evidence" value="ECO:0007669"/>
    <property type="project" value="TreeGrafter"/>
</dbReference>
<dbReference type="GO" id="GO:0004713">
    <property type="term" value="F:protein tyrosine kinase activity"/>
    <property type="evidence" value="ECO:0007669"/>
    <property type="project" value="TreeGrafter"/>
</dbReference>
<evidence type="ECO:0000256" key="4">
    <source>
        <dbReference type="ARBA" id="ARBA00022777"/>
    </source>
</evidence>
<dbReference type="InterPro" id="IPR011009">
    <property type="entry name" value="Kinase-like_dom_sf"/>
</dbReference>